<comment type="similarity">
    <text evidence="2 13">Belongs to the cation transport ATPase (P-type) (TC 3.A.3) family. Type V subfamily.</text>
</comment>
<dbReference type="GO" id="GO:0004672">
    <property type="term" value="F:protein kinase activity"/>
    <property type="evidence" value="ECO:0007669"/>
    <property type="project" value="InterPro"/>
</dbReference>
<dbReference type="STRING" id="41047.A0A397GGY2"/>
<feature type="transmembrane region" description="Helical" evidence="13">
    <location>
        <begin position="359"/>
        <end position="374"/>
    </location>
</feature>
<feature type="transmembrane region" description="Helical" evidence="13">
    <location>
        <begin position="1170"/>
        <end position="1189"/>
    </location>
</feature>
<dbReference type="VEuPathDB" id="FungiDB:CDV56_102127"/>
<evidence type="ECO:0000256" key="7">
    <source>
        <dbReference type="ARBA" id="ARBA00022840"/>
    </source>
</evidence>
<keyword evidence="9 13" id="KW-1278">Translocase</keyword>
<feature type="transmembrane region" description="Helical" evidence="13">
    <location>
        <begin position="181"/>
        <end position="202"/>
    </location>
</feature>
<dbReference type="GO" id="GO:0016887">
    <property type="term" value="F:ATP hydrolysis activity"/>
    <property type="evidence" value="ECO:0007669"/>
    <property type="project" value="InterPro"/>
</dbReference>
<dbReference type="FunFam" id="3.40.50.1000:FF:000068">
    <property type="entry name" value="Cation-transporting ATPase"/>
    <property type="match status" value="1"/>
</dbReference>
<evidence type="ECO:0000256" key="6">
    <source>
        <dbReference type="ARBA" id="ARBA00022741"/>
    </source>
</evidence>
<dbReference type="InterPro" id="IPR047819">
    <property type="entry name" value="P5A-ATPase_N"/>
</dbReference>
<evidence type="ECO:0000256" key="8">
    <source>
        <dbReference type="ARBA" id="ARBA00022842"/>
    </source>
</evidence>
<dbReference type="GeneID" id="38124101"/>
<dbReference type="PROSITE" id="PS00154">
    <property type="entry name" value="ATPASE_E1_E2"/>
    <property type="match status" value="1"/>
</dbReference>
<evidence type="ECO:0000256" key="11">
    <source>
        <dbReference type="ARBA" id="ARBA00023136"/>
    </source>
</evidence>
<dbReference type="CDD" id="cd07542">
    <property type="entry name" value="P-type_ATPase_cation"/>
    <property type="match status" value="1"/>
</dbReference>
<dbReference type="EMBL" id="NKHU02000164">
    <property type="protein sequence ID" value="RHZ50245.1"/>
    <property type="molecule type" value="Genomic_DNA"/>
</dbReference>
<dbReference type="SUPFAM" id="SSF56784">
    <property type="entry name" value="HAD-like"/>
    <property type="match status" value="1"/>
</dbReference>
<gene>
    <name evidence="16" type="ORF">CDV56_102127</name>
</gene>
<feature type="transmembrane region" description="Helical" evidence="13">
    <location>
        <begin position="1217"/>
        <end position="1236"/>
    </location>
</feature>
<dbReference type="GO" id="GO:0016020">
    <property type="term" value="C:membrane"/>
    <property type="evidence" value="ECO:0007669"/>
    <property type="project" value="UniProtKB-SubCell"/>
</dbReference>
<evidence type="ECO:0000256" key="5">
    <source>
        <dbReference type="ARBA" id="ARBA00022723"/>
    </source>
</evidence>
<dbReference type="InterPro" id="IPR023298">
    <property type="entry name" value="ATPase_P-typ_TM_dom_sf"/>
</dbReference>
<keyword evidence="5 13" id="KW-0479">Metal-binding</keyword>
<keyword evidence="6 13" id="KW-0547">Nucleotide-binding</keyword>
<feature type="region of interest" description="Disordered" evidence="14">
    <location>
        <begin position="1523"/>
        <end position="1630"/>
    </location>
</feature>
<keyword evidence="7 13" id="KW-0067">ATP-binding</keyword>
<dbReference type="InterPro" id="IPR018303">
    <property type="entry name" value="ATPase_P-typ_P_site"/>
</dbReference>
<dbReference type="GO" id="GO:0019829">
    <property type="term" value="F:ATPase-coupled monoatomic cation transmembrane transporter activity"/>
    <property type="evidence" value="ECO:0007669"/>
    <property type="project" value="UniProtKB-UniRule"/>
</dbReference>
<dbReference type="SMART" id="SM00220">
    <property type="entry name" value="S_TKc"/>
    <property type="match status" value="1"/>
</dbReference>
<dbReference type="InterPro" id="IPR011009">
    <property type="entry name" value="Kinase-like_dom_sf"/>
</dbReference>
<dbReference type="InterPro" id="IPR000719">
    <property type="entry name" value="Prot_kinase_dom"/>
</dbReference>
<feature type="domain" description="Protein kinase" evidence="15">
    <location>
        <begin position="1121"/>
        <end position="1494"/>
    </location>
</feature>
<keyword evidence="10 13" id="KW-1133">Transmembrane helix</keyword>
<dbReference type="SFLD" id="SFLDG00002">
    <property type="entry name" value="C1.7:_P-type_atpase_like"/>
    <property type="match status" value="1"/>
</dbReference>
<dbReference type="FunFam" id="1.20.1110.10:FF:000032">
    <property type="entry name" value="Cation-transporting ATPase"/>
    <property type="match status" value="1"/>
</dbReference>
<dbReference type="GO" id="GO:0046872">
    <property type="term" value="F:metal ion binding"/>
    <property type="evidence" value="ECO:0007669"/>
    <property type="project" value="UniProtKB-UniRule"/>
</dbReference>
<feature type="transmembrane region" description="Helical" evidence="13">
    <location>
        <begin position="380"/>
        <end position="399"/>
    </location>
</feature>
<feature type="transmembrane region" description="Helical" evidence="13">
    <location>
        <begin position="1132"/>
        <end position="1149"/>
    </location>
</feature>
<dbReference type="PROSITE" id="PS01229">
    <property type="entry name" value="COF_2"/>
    <property type="match status" value="1"/>
</dbReference>
<dbReference type="PROSITE" id="PS50011">
    <property type="entry name" value="PROTEIN_KINASE_DOM"/>
    <property type="match status" value="1"/>
</dbReference>
<proteinExistence type="inferred from homology"/>
<dbReference type="OrthoDB" id="48943at2759"/>
<dbReference type="InterPro" id="IPR008250">
    <property type="entry name" value="ATPase_P-typ_transduc_dom_A_sf"/>
</dbReference>
<dbReference type="Pfam" id="PF00069">
    <property type="entry name" value="Pkinase"/>
    <property type="match status" value="1"/>
</dbReference>
<dbReference type="Proteomes" id="UP000215305">
    <property type="component" value="Unassembled WGS sequence"/>
</dbReference>
<dbReference type="Gene3D" id="3.40.1110.10">
    <property type="entry name" value="Calcium-transporting ATPase, cytoplasmic domain N"/>
    <property type="match status" value="1"/>
</dbReference>
<dbReference type="EC" id="7.2.2.-" evidence="13"/>
<evidence type="ECO:0000256" key="10">
    <source>
        <dbReference type="ARBA" id="ARBA00022989"/>
    </source>
</evidence>
<evidence type="ECO:0000256" key="3">
    <source>
        <dbReference type="ARBA" id="ARBA00022553"/>
    </source>
</evidence>
<dbReference type="FunFam" id="2.70.150.10:FF:000119">
    <property type="entry name" value="Cation-transporting ATPase"/>
    <property type="match status" value="1"/>
</dbReference>
<name>A0A397GGY2_ASPTH</name>
<evidence type="ECO:0000256" key="1">
    <source>
        <dbReference type="ARBA" id="ARBA00004141"/>
    </source>
</evidence>
<dbReference type="GO" id="GO:0015662">
    <property type="term" value="F:P-type ion transporter activity"/>
    <property type="evidence" value="ECO:0007669"/>
    <property type="project" value="InterPro"/>
</dbReference>
<feature type="transmembrane region" description="Helical" evidence="13">
    <location>
        <begin position="563"/>
        <end position="587"/>
    </location>
</feature>
<dbReference type="NCBIfam" id="TIGR01657">
    <property type="entry name" value="P-ATPase-V"/>
    <property type="match status" value="1"/>
</dbReference>
<evidence type="ECO:0000256" key="14">
    <source>
        <dbReference type="SAM" id="MobiDB-lite"/>
    </source>
</evidence>
<dbReference type="InterPro" id="IPR047821">
    <property type="entry name" value="P5B-type_ATPase"/>
</dbReference>
<dbReference type="InterPro" id="IPR036412">
    <property type="entry name" value="HAD-like_sf"/>
</dbReference>
<comment type="catalytic activity">
    <reaction evidence="12 13">
        <text>ATP + H2O = ADP + phosphate + H(+)</text>
        <dbReference type="Rhea" id="RHEA:13065"/>
        <dbReference type="ChEBI" id="CHEBI:15377"/>
        <dbReference type="ChEBI" id="CHEBI:15378"/>
        <dbReference type="ChEBI" id="CHEBI:30616"/>
        <dbReference type="ChEBI" id="CHEBI:43474"/>
        <dbReference type="ChEBI" id="CHEBI:456216"/>
    </reaction>
</comment>
<dbReference type="NCBIfam" id="TIGR01494">
    <property type="entry name" value="ATPase_P-type"/>
    <property type="match status" value="2"/>
</dbReference>
<dbReference type="InterPro" id="IPR044492">
    <property type="entry name" value="P_typ_ATPase_HD_dom"/>
</dbReference>
<evidence type="ECO:0000259" key="15">
    <source>
        <dbReference type="PROSITE" id="PS50011"/>
    </source>
</evidence>
<sequence>MRPSTDDSARPLAEASSIEGAPGASHRRDSMRSSYSVVSDVEMARTEVFDGPISESIPSSVVSFAHRRGRKDSTVSFTYFQEEDGFIEWPREEVIDAESETDELSMGEVSEADESIISSRRSKRLSYSRISAEDPLLPRRPSSSFCTGERTIDSRLTQKIYIVSEDLTIVIAGFSTSFTGLALYSLLCIFTLGFAYILLRWLPRWRVRLIGKPTPLRLCQWVAVEVGFPRLSQYKDFAEYVQDQWNQFSICEVLSIPYGRVLSTVFADSASCAQDEDNDSTVPYLRYIDYRCLRFFYHPVEDKFSLTSGWKDPLWTNIKLMRIGLDADDHDSRAQIFGANVIDIQQKSVFQLLIDEKKAFHPFYIFQIASLVLWSLDEYYYYAVCIFLISVFSICATILETQTTMKRLREISLFECDTRVLRNGFWRSVPSRELVPGDVFEFSDPSLNQVPCDCILLSGDCIVNESMLTGESVPVSKIPLTDDALKYLNLSTPSIHPNVAKHFLFSGTKVIRARRPHSVDDDEAIALAVVVRTGFSTTKGALVRSMLFPKPSGFKFYKDSFRYITVMGVIAAFGFIASFINFVRLGLSWHLIIVRALDLITIVVPPALPATLTIGTNLALSRLKGHKIFCISPQRVNVAGKLDIVCFDKTGTLTEDGLDVLGVRTVNQDLRFSDLKADLASMASTSSSSVGATVGPLQHKNIVHAMATCHSLRVVDGELMGDPLDVKMFQFTGWSYQENGSQSMEPHGSKYETIMPPIARPPNQIADSSDQIGGSQPIPIELGVLRNFEFVSELRRASVVVRQFGDGGASFFVKGAPESLKSICLPESLPHDFDELLSYYTHKGYRVIACAARYEPKLSWMKAQKLTRELVERDLEFIGFIIFENKLKSSTTGTIAELSNAGIRNVMCTGDNILTAVSVARECGLIRADEQCFIPRFAESHHHDIGASLIWECVDNPALKLDPSTLLPSLTPTNVDLSVPAIACNVNKYSLAISGDVFRWVVDFGSDVVLKRMLVRGNVFARMSPDEKHELVERLQSLNYCCGFCGDGANDCGALKAADVGISLSDAEASVAAPFTSRQFDISCVPQLIKEGRAALVTSFCCFKYMSLYSAIQFSSVSFLYTSASNLGDFQFLFIDLALILPIAIFMGWTGPYPVLSRKRPTANLVSRKVLTPLLGQISICILAQFVAFKTVQSQPWFQPPKIDLDNSNIKNSENTALFLISTFQYIFMSIVLSVGPPFRMPMRANKPLIVTIVVDSIVSSYMLFDPPEWIIESMQLTFVSRGFAFWLFALAISTFLLSLITERKFFPILSRKIGRLNTMLRPGNPANLLISNNGILQIADFGLARPYDEPPPQPGKGGGEAKREYTTLVVTRWYRPPELLLQLRRYTTAIDMWGVGCVFGEMFKGKPILAGSSDLNQAQLIFNLVGTPTEENMPGWSSLPGCEGVKSFGYKPGSLREVFRDQSPTAISLLGELLKLDWRKRINAIDAINHPYFSSPPFPARPGELPSFEDSHEFDRRRFRGQRGAIPPAPAGGSVGMGPTSGWATNSGPRPATDNRNSRIPGAARVGRLHAHGNQNHPTKLPSESRNVVSHGSLNAGESLPGSSLGSKDGGLPPKPPASARQAWTMGHSNRTTRERVTPVNILEKGKAIARVPSLIGVIWNSNHLMRGTNGVLLGTDMLQEDEAGVLTFERLERKIEHCIDDDELVL</sequence>
<dbReference type="FunFam" id="3.40.1110.10:FF:000057">
    <property type="entry name" value="Cation-transporting ATPase"/>
    <property type="match status" value="1"/>
</dbReference>
<evidence type="ECO:0000256" key="4">
    <source>
        <dbReference type="ARBA" id="ARBA00022692"/>
    </source>
</evidence>
<dbReference type="Gene3D" id="3.40.50.1000">
    <property type="entry name" value="HAD superfamily/HAD-like"/>
    <property type="match status" value="1"/>
</dbReference>
<dbReference type="PANTHER" id="PTHR45630:SF8">
    <property type="entry name" value="CATION-TRANSPORTING ATPASE"/>
    <property type="match status" value="1"/>
</dbReference>
<dbReference type="Pfam" id="PF12409">
    <property type="entry name" value="P5-ATPase"/>
    <property type="match status" value="1"/>
</dbReference>
<organism evidence="16 17">
    <name type="scientific">Aspergillus thermomutatus</name>
    <name type="common">Neosartorya pseudofischeri</name>
    <dbReference type="NCBI Taxonomy" id="41047"/>
    <lineage>
        <taxon>Eukaryota</taxon>
        <taxon>Fungi</taxon>
        <taxon>Dikarya</taxon>
        <taxon>Ascomycota</taxon>
        <taxon>Pezizomycotina</taxon>
        <taxon>Eurotiomycetes</taxon>
        <taxon>Eurotiomycetidae</taxon>
        <taxon>Eurotiales</taxon>
        <taxon>Aspergillaceae</taxon>
        <taxon>Aspergillus</taxon>
        <taxon>Aspergillus subgen. Fumigati</taxon>
    </lineage>
</organism>
<keyword evidence="11 13" id="KW-0472">Membrane</keyword>
<dbReference type="SFLD" id="SFLDS00003">
    <property type="entry name" value="Haloacid_Dehalogenase"/>
    <property type="match status" value="1"/>
</dbReference>
<dbReference type="InterPro" id="IPR059000">
    <property type="entry name" value="ATPase_P-type_domA"/>
</dbReference>
<dbReference type="InterPro" id="IPR001757">
    <property type="entry name" value="P_typ_ATPase"/>
</dbReference>
<dbReference type="InterPro" id="IPR023299">
    <property type="entry name" value="ATPase_P-typ_cyto_dom_N"/>
</dbReference>
<evidence type="ECO:0000313" key="17">
    <source>
        <dbReference type="Proteomes" id="UP000215305"/>
    </source>
</evidence>
<keyword evidence="3" id="KW-0597">Phosphoprotein</keyword>
<dbReference type="Pfam" id="PF00122">
    <property type="entry name" value="E1-E2_ATPase"/>
    <property type="match status" value="1"/>
</dbReference>
<dbReference type="GO" id="GO:0006874">
    <property type="term" value="P:intracellular calcium ion homeostasis"/>
    <property type="evidence" value="ECO:0007669"/>
    <property type="project" value="TreeGrafter"/>
</dbReference>
<feature type="transmembrane region" description="Helical" evidence="13">
    <location>
        <begin position="1285"/>
        <end position="1302"/>
    </location>
</feature>
<keyword evidence="8 13" id="KW-0460">Magnesium</keyword>
<dbReference type="PANTHER" id="PTHR45630">
    <property type="entry name" value="CATION-TRANSPORTING ATPASE-RELATED"/>
    <property type="match status" value="1"/>
</dbReference>
<evidence type="ECO:0000256" key="2">
    <source>
        <dbReference type="ARBA" id="ARBA00006000"/>
    </source>
</evidence>
<comment type="subcellular location">
    <subcellularLocation>
        <location evidence="1 13">Membrane</location>
        <topology evidence="1 13">Multi-pass membrane protein</topology>
    </subcellularLocation>
</comment>
<evidence type="ECO:0000256" key="9">
    <source>
        <dbReference type="ARBA" id="ARBA00022967"/>
    </source>
</evidence>
<evidence type="ECO:0000313" key="16">
    <source>
        <dbReference type="EMBL" id="RHZ50245.1"/>
    </source>
</evidence>
<dbReference type="SUPFAM" id="SSF56112">
    <property type="entry name" value="Protein kinase-like (PK-like)"/>
    <property type="match status" value="1"/>
</dbReference>
<protein>
    <recommendedName>
        <fullName evidence="13">Cation-transporting ATPase</fullName>
        <ecNumber evidence="13">7.2.2.-</ecNumber>
    </recommendedName>
</protein>
<dbReference type="RefSeq" id="XP_026612660.1">
    <property type="nucleotide sequence ID" value="XM_026755746.1"/>
</dbReference>
<accession>A0A397GGY2</accession>
<dbReference type="SUPFAM" id="SSF81653">
    <property type="entry name" value="Calcium ATPase, transduction domain A"/>
    <property type="match status" value="1"/>
</dbReference>
<dbReference type="PRINTS" id="PR00119">
    <property type="entry name" value="CATATPASE"/>
</dbReference>
<reference evidence="16" key="1">
    <citation type="submission" date="2018-08" db="EMBL/GenBank/DDBJ databases">
        <title>Draft genome sequence of azole-resistant Aspergillus thermomutatus (Neosartorya pseudofischeri) strain HMR AF 39, isolated from a human nasal aspirate.</title>
        <authorList>
            <person name="Parent-Michaud M."/>
            <person name="Dufresne P.J."/>
            <person name="Fournier E."/>
            <person name="Martineau C."/>
            <person name="Moreira S."/>
            <person name="Perkins V."/>
            <person name="De Repentigny L."/>
            <person name="Dufresne S.F."/>
        </authorList>
    </citation>
    <scope>NUCLEOTIDE SEQUENCE [LARGE SCALE GENOMIC DNA]</scope>
    <source>
        <strain evidence="16">HMR AF 39</strain>
    </source>
</reference>
<dbReference type="Gene3D" id="1.20.1110.10">
    <property type="entry name" value="Calcium-transporting ATPase, transmembrane domain"/>
    <property type="match status" value="1"/>
</dbReference>
<dbReference type="InterPro" id="IPR023214">
    <property type="entry name" value="HAD_sf"/>
</dbReference>
<dbReference type="SUPFAM" id="SSF81660">
    <property type="entry name" value="Metal cation-transporting ATPase, ATP-binding domain N"/>
    <property type="match status" value="1"/>
</dbReference>
<feature type="compositionally biased region" description="Polar residues" evidence="14">
    <location>
        <begin position="1574"/>
        <end position="1594"/>
    </location>
</feature>
<dbReference type="SFLD" id="SFLDF00027">
    <property type="entry name" value="p-type_atpase"/>
    <property type="match status" value="1"/>
</dbReference>
<keyword evidence="4 13" id="KW-0812">Transmembrane</keyword>
<dbReference type="Gene3D" id="2.70.150.10">
    <property type="entry name" value="Calcium-transporting ATPase, cytoplasmic transduction domain A"/>
    <property type="match status" value="1"/>
</dbReference>
<keyword evidence="17" id="KW-1185">Reference proteome</keyword>
<dbReference type="Gene3D" id="1.10.510.10">
    <property type="entry name" value="Transferase(Phosphotransferase) domain 1"/>
    <property type="match status" value="1"/>
</dbReference>
<comment type="caution">
    <text evidence="13">Lacks conserved residue(s) required for the propagation of feature annotation.</text>
</comment>
<dbReference type="InterPro" id="IPR006544">
    <property type="entry name" value="P-type_TPase_V"/>
</dbReference>
<evidence type="ECO:0000256" key="13">
    <source>
        <dbReference type="RuleBase" id="RU362082"/>
    </source>
</evidence>
<dbReference type="SUPFAM" id="SSF81665">
    <property type="entry name" value="Calcium ATPase, transmembrane domain M"/>
    <property type="match status" value="1"/>
</dbReference>
<evidence type="ECO:0000256" key="12">
    <source>
        <dbReference type="ARBA" id="ARBA00049360"/>
    </source>
</evidence>
<comment type="caution">
    <text evidence="16">The sequence shown here is derived from an EMBL/GenBank/DDBJ whole genome shotgun (WGS) entry which is preliminary data.</text>
</comment>
<dbReference type="GO" id="GO:0005524">
    <property type="term" value="F:ATP binding"/>
    <property type="evidence" value="ECO:0007669"/>
    <property type="project" value="UniProtKB-UniRule"/>
</dbReference>
<feature type="region of interest" description="Disordered" evidence="14">
    <location>
        <begin position="1"/>
        <end position="33"/>
    </location>
</feature>